<sequence>MTRSSVMFSHLSTLKVLKYTFTLYCFSFFNNMLVTFWSREPGTLQQFLLVILQSYAN</sequence>
<accession>A0A0A8ZLT9</accession>
<keyword evidence="1" id="KW-1133">Transmembrane helix</keyword>
<dbReference type="AlphaFoldDB" id="A0A0A8ZLT9"/>
<protein>
    <submittedName>
        <fullName evidence="2">Uncharacterized protein</fullName>
    </submittedName>
</protein>
<keyword evidence="1" id="KW-0812">Transmembrane</keyword>
<keyword evidence="1" id="KW-0472">Membrane</keyword>
<evidence type="ECO:0000313" key="2">
    <source>
        <dbReference type="EMBL" id="JAD38618.1"/>
    </source>
</evidence>
<dbReference type="EMBL" id="GBRH01259277">
    <property type="protein sequence ID" value="JAD38618.1"/>
    <property type="molecule type" value="Transcribed_RNA"/>
</dbReference>
<reference evidence="2" key="1">
    <citation type="submission" date="2014-09" db="EMBL/GenBank/DDBJ databases">
        <authorList>
            <person name="Magalhaes I.L.F."/>
            <person name="Oliveira U."/>
            <person name="Santos F.R."/>
            <person name="Vidigal T.H.D.A."/>
            <person name="Brescovit A.D."/>
            <person name="Santos A.J."/>
        </authorList>
    </citation>
    <scope>NUCLEOTIDE SEQUENCE</scope>
    <source>
        <tissue evidence="2">Shoot tissue taken approximately 20 cm above the soil surface</tissue>
    </source>
</reference>
<feature type="transmembrane region" description="Helical" evidence="1">
    <location>
        <begin position="21"/>
        <end position="38"/>
    </location>
</feature>
<proteinExistence type="predicted"/>
<reference evidence="2" key="2">
    <citation type="journal article" date="2015" name="Data Brief">
        <title>Shoot transcriptome of the giant reed, Arundo donax.</title>
        <authorList>
            <person name="Barrero R.A."/>
            <person name="Guerrero F.D."/>
            <person name="Moolhuijzen P."/>
            <person name="Goolsby J.A."/>
            <person name="Tidwell J."/>
            <person name="Bellgard S.E."/>
            <person name="Bellgard M.I."/>
        </authorList>
    </citation>
    <scope>NUCLEOTIDE SEQUENCE</scope>
    <source>
        <tissue evidence="2">Shoot tissue taken approximately 20 cm above the soil surface</tissue>
    </source>
</reference>
<name>A0A0A8ZLT9_ARUDO</name>
<evidence type="ECO:0000256" key="1">
    <source>
        <dbReference type="SAM" id="Phobius"/>
    </source>
</evidence>
<organism evidence="2">
    <name type="scientific">Arundo donax</name>
    <name type="common">Giant reed</name>
    <name type="synonym">Donax arundinaceus</name>
    <dbReference type="NCBI Taxonomy" id="35708"/>
    <lineage>
        <taxon>Eukaryota</taxon>
        <taxon>Viridiplantae</taxon>
        <taxon>Streptophyta</taxon>
        <taxon>Embryophyta</taxon>
        <taxon>Tracheophyta</taxon>
        <taxon>Spermatophyta</taxon>
        <taxon>Magnoliopsida</taxon>
        <taxon>Liliopsida</taxon>
        <taxon>Poales</taxon>
        <taxon>Poaceae</taxon>
        <taxon>PACMAD clade</taxon>
        <taxon>Arundinoideae</taxon>
        <taxon>Arundineae</taxon>
        <taxon>Arundo</taxon>
    </lineage>
</organism>